<dbReference type="InterPro" id="IPR000994">
    <property type="entry name" value="Pept_M24"/>
</dbReference>
<dbReference type="InterPro" id="IPR036005">
    <property type="entry name" value="Creatinase/aminopeptidase-like"/>
</dbReference>
<dbReference type="InterPro" id="IPR052433">
    <property type="entry name" value="X-Pro_dipept-like"/>
</dbReference>
<evidence type="ECO:0000256" key="6">
    <source>
        <dbReference type="ARBA" id="ARBA00022723"/>
    </source>
</evidence>
<accession>A0ABT1WH90</accession>
<dbReference type="SMART" id="SM01011">
    <property type="entry name" value="AMP_N"/>
    <property type="match status" value="1"/>
</dbReference>
<keyword evidence="6 10" id="KW-0479">Metal-binding</keyword>
<dbReference type="InterPro" id="IPR007865">
    <property type="entry name" value="Aminopep_P_N"/>
</dbReference>
<dbReference type="Proteomes" id="UP001204142">
    <property type="component" value="Unassembled WGS sequence"/>
</dbReference>
<dbReference type="Gene3D" id="3.40.350.10">
    <property type="entry name" value="Creatinase/prolidase N-terminal domain"/>
    <property type="match status" value="1"/>
</dbReference>
<protein>
    <recommendedName>
        <fullName evidence="4">Xaa-Pro aminopeptidase</fullName>
        <ecNumber evidence="4">3.4.11.9</ecNumber>
    </recommendedName>
</protein>
<evidence type="ECO:0000256" key="3">
    <source>
        <dbReference type="ARBA" id="ARBA00008766"/>
    </source>
</evidence>
<reference evidence="12 13" key="1">
    <citation type="submission" date="2022-07" db="EMBL/GenBank/DDBJ databases">
        <authorList>
            <person name="Xamxidin M."/>
            <person name="Wu M."/>
        </authorList>
    </citation>
    <scope>NUCLEOTIDE SEQUENCE [LARGE SCALE GENOMIC DNA]</scope>
    <source>
        <strain evidence="12 13">NBRC 111650</strain>
    </source>
</reference>
<comment type="cofactor">
    <cofactor evidence="2">
        <name>Mn(2+)</name>
        <dbReference type="ChEBI" id="CHEBI:29035"/>
    </cofactor>
</comment>
<dbReference type="EMBL" id="JANIGO010000003">
    <property type="protein sequence ID" value="MCQ8896897.1"/>
    <property type="molecule type" value="Genomic_DNA"/>
</dbReference>
<evidence type="ECO:0000256" key="7">
    <source>
        <dbReference type="ARBA" id="ARBA00022801"/>
    </source>
</evidence>
<evidence type="ECO:0000313" key="12">
    <source>
        <dbReference type="EMBL" id="MCQ8896897.1"/>
    </source>
</evidence>
<dbReference type="GO" id="GO:0004177">
    <property type="term" value="F:aminopeptidase activity"/>
    <property type="evidence" value="ECO:0007669"/>
    <property type="project" value="UniProtKB-KW"/>
</dbReference>
<evidence type="ECO:0000259" key="11">
    <source>
        <dbReference type="SMART" id="SM01011"/>
    </source>
</evidence>
<evidence type="ECO:0000313" key="13">
    <source>
        <dbReference type="Proteomes" id="UP001204142"/>
    </source>
</evidence>
<dbReference type="PANTHER" id="PTHR43226:SF4">
    <property type="entry name" value="XAA-PRO AMINOPEPTIDASE 3"/>
    <property type="match status" value="1"/>
</dbReference>
<dbReference type="InterPro" id="IPR029149">
    <property type="entry name" value="Creatin/AminoP/Spt16_N"/>
</dbReference>
<evidence type="ECO:0000256" key="1">
    <source>
        <dbReference type="ARBA" id="ARBA00001424"/>
    </source>
</evidence>
<organism evidence="12 13">
    <name type="scientific">Limnobacter humi</name>
    <dbReference type="NCBI Taxonomy" id="1778671"/>
    <lineage>
        <taxon>Bacteria</taxon>
        <taxon>Pseudomonadati</taxon>
        <taxon>Pseudomonadota</taxon>
        <taxon>Betaproteobacteria</taxon>
        <taxon>Burkholderiales</taxon>
        <taxon>Burkholderiaceae</taxon>
        <taxon>Limnobacter</taxon>
    </lineage>
</organism>
<keyword evidence="8" id="KW-0482">Metalloprotease</keyword>
<feature type="domain" description="Aminopeptidase P N-terminal" evidence="11">
    <location>
        <begin position="8"/>
        <end position="145"/>
    </location>
</feature>
<evidence type="ECO:0000256" key="4">
    <source>
        <dbReference type="ARBA" id="ARBA00012574"/>
    </source>
</evidence>
<dbReference type="CDD" id="cd01087">
    <property type="entry name" value="Prolidase"/>
    <property type="match status" value="1"/>
</dbReference>
<name>A0ABT1WH90_9BURK</name>
<gene>
    <name evidence="12" type="ORF">NQT62_10690</name>
</gene>
<dbReference type="Gene3D" id="3.90.230.10">
    <property type="entry name" value="Creatinase/methionine aminopeptidase superfamily"/>
    <property type="match status" value="1"/>
</dbReference>
<dbReference type="InterPro" id="IPR001131">
    <property type="entry name" value="Peptidase_M24B_aminopep-P_CS"/>
</dbReference>
<keyword evidence="13" id="KW-1185">Reference proteome</keyword>
<keyword evidence="5" id="KW-0645">Protease</keyword>
<evidence type="ECO:0000256" key="8">
    <source>
        <dbReference type="ARBA" id="ARBA00023049"/>
    </source>
</evidence>
<proteinExistence type="inferred from homology"/>
<dbReference type="Pfam" id="PF00557">
    <property type="entry name" value="Peptidase_M24"/>
    <property type="match status" value="1"/>
</dbReference>
<evidence type="ECO:0000256" key="5">
    <source>
        <dbReference type="ARBA" id="ARBA00022670"/>
    </source>
</evidence>
<sequence length="464" mass="51123">MSSRYPTQSPSVYAKRRARLALALKKQGGGVALVQSGHEVMRNRDADYAFRSDSYFYYLTGFPEPEACLALAVSPSGRSKSFLFCRPKHEEREIWDGFRFGPAAAQLQFGFDAAFSMDDFEEGLTEMLANQPSVFLRLGEDDRLEAAVADVLKTLRGKARMGVVAPHAVLDISHALDELRLIKDKTELATMKKAATISAMAHQRAMLTTAPGKFEYEVEAELLYTFRKHGSAAPAYGSIVAGGANACVLHYRANDQRLHDGDLLLIDAGCELDCYASDITRTFPVNGQFSAAQQAVYEVVLEAQYAAIAATRPGARFNDPHDAAVGVLTQGLIDLKLLKMSLAEAIEQKAYTRFYMHRTSHWLGMDVHDCGSYRDPAAKPQDGVAPHTSRKLEPGMILTIEPGLYIRPGRGVPKKFENIGIRIEDDAIVTANGCDIYTHEAPKTVSDIQALMQSRNRVQQKRAA</sequence>
<comment type="catalytic activity">
    <reaction evidence="1">
        <text>Release of any N-terminal amino acid, including proline, that is linked to proline, even from a dipeptide or tripeptide.</text>
        <dbReference type="EC" id="3.4.11.9"/>
    </reaction>
</comment>
<keyword evidence="9" id="KW-0464">Manganese</keyword>
<dbReference type="RefSeq" id="WP_256764687.1">
    <property type="nucleotide sequence ID" value="NZ_JANIGO010000003.1"/>
</dbReference>
<evidence type="ECO:0000256" key="10">
    <source>
        <dbReference type="RuleBase" id="RU000590"/>
    </source>
</evidence>
<keyword evidence="7" id="KW-0378">Hydrolase</keyword>
<evidence type="ECO:0000256" key="9">
    <source>
        <dbReference type="ARBA" id="ARBA00023211"/>
    </source>
</evidence>
<dbReference type="Pfam" id="PF05195">
    <property type="entry name" value="AMP_N"/>
    <property type="match status" value="1"/>
</dbReference>
<comment type="caution">
    <text evidence="12">The sequence shown here is derived from an EMBL/GenBank/DDBJ whole genome shotgun (WGS) entry which is preliminary data.</text>
</comment>
<evidence type="ECO:0000256" key="2">
    <source>
        <dbReference type="ARBA" id="ARBA00001936"/>
    </source>
</evidence>
<comment type="similarity">
    <text evidence="3 10">Belongs to the peptidase M24B family.</text>
</comment>
<dbReference type="PROSITE" id="PS00491">
    <property type="entry name" value="PROLINE_PEPTIDASE"/>
    <property type="match status" value="1"/>
</dbReference>
<dbReference type="PANTHER" id="PTHR43226">
    <property type="entry name" value="XAA-PRO AMINOPEPTIDASE 3"/>
    <property type="match status" value="1"/>
</dbReference>
<dbReference type="SUPFAM" id="SSF55920">
    <property type="entry name" value="Creatinase/aminopeptidase"/>
    <property type="match status" value="1"/>
</dbReference>
<dbReference type="EC" id="3.4.11.9" evidence="4"/>
<keyword evidence="12" id="KW-0031">Aminopeptidase</keyword>
<dbReference type="SUPFAM" id="SSF53092">
    <property type="entry name" value="Creatinase/prolidase N-terminal domain"/>
    <property type="match status" value="1"/>
</dbReference>